<dbReference type="RefSeq" id="XP_045280682.1">
    <property type="nucleotide sequence ID" value="XM_045426011.1"/>
</dbReference>
<keyword evidence="3" id="KW-1185">Reference proteome</keyword>
<evidence type="ECO:0000256" key="1">
    <source>
        <dbReference type="SAM" id="Phobius"/>
    </source>
</evidence>
<protein>
    <submittedName>
        <fullName evidence="2">Uncharacterized protein</fullName>
    </submittedName>
</protein>
<dbReference type="EMBL" id="EQ999976">
    <property type="protein sequence ID" value="OAT00955.1"/>
    <property type="molecule type" value="Genomic_DNA"/>
</dbReference>
<keyword evidence="1" id="KW-0812">Transmembrane</keyword>
<dbReference type="EMBL" id="EQ999976">
    <property type="protein sequence ID" value="OAT00954.1"/>
    <property type="molecule type" value="Genomic_DNA"/>
</dbReference>
<organism evidence="2 3">
    <name type="scientific">Ajellomyces dermatitidis (strain ER-3 / ATCC MYA-2586)</name>
    <name type="common">Blastomyces dermatitidis</name>
    <dbReference type="NCBI Taxonomy" id="559297"/>
    <lineage>
        <taxon>Eukaryota</taxon>
        <taxon>Fungi</taxon>
        <taxon>Dikarya</taxon>
        <taxon>Ascomycota</taxon>
        <taxon>Pezizomycotina</taxon>
        <taxon>Eurotiomycetes</taxon>
        <taxon>Eurotiomycetidae</taxon>
        <taxon>Onygenales</taxon>
        <taxon>Ajellomycetaceae</taxon>
        <taxon>Blastomyces</taxon>
    </lineage>
</organism>
<accession>A0ABX2VUW9</accession>
<reference evidence="3" key="2">
    <citation type="journal article" date="2015" name="PLoS Genet.">
        <title>The dynamic genome and transcriptome of the human fungal pathogen Blastomyces and close relative Emmonsia.</title>
        <authorList>
            <person name="Munoz J.F."/>
            <person name="Gauthier G.M."/>
            <person name="Desjardins C.A."/>
            <person name="Gallo J.E."/>
            <person name="Holder J."/>
            <person name="Sullivan T.D."/>
            <person name="Marty A.J."/>
            <person name="Carmen J.C."/>
            <person name="Chen Z."/>
            <person name="Ding L."/>
            <person name="Gujja S."/>
            <person name="Magrini V."/>
            <person name="Misas E."/>
            <person name="Mitreva M."/>
            <person name="Priest M."/>
            <person name="Saif S."/>
            <person name="Whiston E.A."/>
            <person name="Young S."/>
            <person name="Zeng Q."/>
            <person name="Goldman W.E."/>
            <person name="Mardis E.R."/>
            <person name="Taylor J.W."/>
            <person name="McEwen J.G."/>
            <person name="Clay O.K."/>
            <person name="Klein B.S."/>
            <person name="Cuomo C.A."/>
        </authorList>
    </citation>
    <scope>NUCLEOTIDE SEQUENCE [LARGE SCALE GENOMIC DNA]</scope>
    <source>
        <strain evidence="3">ER-3 / ATCC MYA-2586</strain>
    </source>
</reference>
<keyword evidence="1" id="KW-0472">Membrane</keyword>
<dbReference type="Proteomes" id="UP000002039">
    <property type="component" value="Unassembled WGS sequence"/>
</dbReference>
<proteinExistence type="predicted"/>
<feature type="transmembrane region" description="Helical" evidence="1">
    <location>
        <begin position="104"/>
        <end position="122"/>
    </location>
</feature>
<evidence type="ECO:0000313" key="2">
    <source>
        <dbReference type="EMBL" id="OAT00955.1"/>
    </source>
</evidence>
<evidence type="ECO:0000313" key="3">
    <source>
        <dbReference type="Proteomes" id="UP000002039"/>
    </source>
</evidence>
<sequence length="137" mass="15479">MLSFPLLVKGVSISYGVFSTSFASLIRLFGPKRALSRQCMIKRGFSADGTRKMVPGATQKPEGNEAEEMCHQKKRGNNDHPLFSRPMHMCAKGRMQSMYRMDRLRVCIYAHSLAACIVIVLLDHNSWKHVQCIPYCG</sequence>
<reference evidence="2" key="1">
    <citation type="submission" date="2009-02" db="EMBL/GenBank/DDBJ databases">
        <title>The Genome Sequence of Blastomyces dermatitidis strain ER-3.</title>
        <authorList>
            <consortium name="The Broad Institute Genome Sequencing Platform"/>
            <consortium name="Broad Institute Microbial Sequencing Center."/>
            <person name="Champion M."/>
            <person name="Cuomo C."/>
            <person name="Ma L.-J."/>
            <person name="Henn M.R."/>
            <person name="Klein B."/>
            <person name="Goldman B."/>
            <person name="Young S."/>
            <person name="Kodira C.D."/>
            <person name="Zeng Q."/>
            <person name="Koehrsen M."/>
            <person name="Alvarado L."/>
            <person name="Berlin A.M."/>
            <person name="Heiman D.I."/>
            <person name="Hepburn T.A."/>
            <person name="Saif S."/>
            <person name="Shea T.D."/>
            <person name="Shenoy N."/>
            <person name="Sykes S."/>
            <person name="Galagan J."/>
            <person name="Nusbaum C."/>
            <person name="Birren B."/>
        </authorList>
    </citation>
    <scope>NUCLEOTIDE SEQUENCE</scope>
    <source>
        <strain evidence="2">ER-3</strain>
    </source>
</reference>
<keyword evidence="1" id="KW-1133">Transmembrane helix</keyword>
<name>A0ABX2VUW9_AJEDR</name>
<dbReference type="RefSeq" id="XP_045280681.1">
    <property type="nucleotide sequence ID" value="XM_045426010.1"/>
</dbReference>
<gene>
    <name evidence="2" type="ORF">BDCG_16815</name>
</gene>
<dbReference type="GeneID" id="69031707"/>
<feature type="transmembrane region" description="Helical" evidence="1">
    <location>
        <begin position="12"/>
        <end position="30"/>
    </location>
</feature>